<dbReference type="InterPro" id="IPR008822">
    <property type="entry name" value="Endonuclease_RusA-like"/>
</dbReference>
<dbReference type="GO" id="GO:0006281">
    <property type="term" value="P:DNA repair"/>
    <property type="evidence" value="ECO:0007669"/>
    <property type="project" value="InterPro"/>
</dbReference>
<evidence type="ECO:0000313" key="1">
    <source>
        <dbReference type="EMBL" id="SCB30445.1"/>
    </source>
</evidence>
<dbReference type="AlphaFoldDB" id="A0A1C3VS91"/>
<gene>
    <name evidence="1" type="ORF">GA0061101_106110</name>
</gene>
<accession>A0A1C3VS91</accession>
<dbReference type="GO" id="GO:0000287">
    <property type="term" value="F:magnesium ion binding"/>
    <property type="evidence" value="ECO:0007669"/>
    <property type="project" value="InterPro"/>
</dbReference>
<sequence>MMRFHLPYPPSVWDLYTGWGKTRHRSKSYEKWLSDAGWFIKPIPSKPIDVPFSLSIALRRQNIRQDIDNRAKACLDALQHYGVIKNDSLCERLSMQWAQDLPAECVIIVQAAEEAMAA</sequence>
<dbReference type="InterPro" id="IPR036614">
    <property type="entry name" value="RusA-like_sf"/>
</dbReference>
<reference evidence="1 2" key="1">
    <citation type="submission" date="2016-08" db="EMBL/GenBank/DDBJ databases">
        <authorList>
            <person name="Seilhamer J.J."/>
        </authorList>
    </citation>
    <scope>NUCLEOTIDE SEQUENCE [LARGE SCALE GENOMIC DNA]</scope>
    <source>
        <strain evidence="1 2">P1-7</strain>
    </source>
</reference>
<organism evidence="1 2">
    <name type="scientific">Rhizobium lusitanum</name>
    <dbReference type="NCBI Taxonomy" id="293958"/>
    <lineage>
        <taxon>Bacteria</taxon>
        <taxon>Pseudomonadati</taxon>
        <taxon>Pseudomonadota</taxon>
        <taxon>Alphaproteobacteria</taxon>
        <taxon>Hyphomicrobiales</taxon>
        <taxon>Rhizobiaceae</taxon>
        <taxon>Rhizobium/Agrobacterium group</taxon>
        <taxon>Rhizobium</taxon>
    </lineage>
</organism>
<proteinExistence type="predicted"/>
<dbReference type="Proteomes" id="UP000199205">
    <property type="component" value="Unassembled WGS sequence"/>
</dbReference>
<dbReference type="GO" id="GO:0006310">
    <property type="term" value="P:DNA recombination"/>
    <property type="evidence" value="ECO:0007669"/>
    <property type="project" value="InterPro"/>
</dbReference>
<dbReference type="EMBL" id="FMAF01000006">
    <property type="protein sequence ID" value="SCB30445.1"/>
    <property type="molecule type" value="Genomic_DNA"/>
</dbReference>
<dbReference type="OrthoDB" id="7596919at2"/>
<evidence type="ECO:0000313" key="2">
    <source>
        <dbReference type="Proteomes" id="UP000199205"/>
    </source>
</evidence>
<dbReference type="Pfam" id="PF05866">
    <property type="entry name" value="RusA"/>
    <property type="match status" value="1"/>
</dbReference>
<dbReference type="SUPFAM" id="SSF103084">
    <property type="entry name" value="Holliday junction resolvase RusA"/>
    <property type="match status" value="1"/>
</dbReference>
<dbReference type="Gene3D" id="3.30.1330.70">
    <property type="entry name" value="Holliday junction resolvase RusA"/>
    <property type="match status" value="1"/>
</dbReference>
<protein>
    <submittedName>
        <fullName evidence="1">Crossover junction endodeoxyribonuclease RusA</fullName>
    </submittedName>
</protein>
<name>A0A1C3VS91_9HYPH</name>
<dbReference type="RefSeq" id="WP_092574011.1">
    <property type="nucleotide sequence ID" value="NZ_FMAF01000006.1"/>
</dbReference>